<evidence type="ECO:0000313" key="2">
    <source>
        <dbReference type="Proteomes" id="UP000464178"/>
    </source>
</evidence>
<protein>
    <submittedName>
        <fullName evidence="1">Transposase</fullName>
    </submittedName>
</protein>
<sequence length="169" mass="18509">MSHPTRSDTRRQVRALRTRFAQCDGLPFADVFPAQRIEEAIRDHGGGWRADVFTPTVALWALLTQVICPVGCCRLAVARVMAWLVAQGRESCGPGTGGYCKARARLPEGVLTQLTRPTGRTLHDQAPQGWLWKGRRVQIADGTTVTMPDTPENQATSAGVGAWVARTTW</sequence>
<dbReference type="RefSeq" id="WP_162669605.1">
    <property type="nucleotide sequence ID" value="NZ_LR593886.1"/>
</dbReference>
<accession>A0A6P2D6Q7</accession>
<name>A0A6P2D6Q7_9BACT</name>
<dbReference type="Proteomes" id="UP000464178">
    <property type="component" value="Chromosome"/>
</dbReference>
<dbReference type="AlphaFoldDB" id="A0A6P2D6Q7"/>
<gene>
    <name evidence="1" type="ORF">SOIL9_25620</name>
</gene>
<evidence type="ECO:0000313" key="1">
    <source>
        <dbReference type="EMBL" id="VTR95152.1"/>
    </source>
</evidence>
<dbReference type="EMBL" id="LR593886">
    <property type="protein sequence ID" value="VTR95152.1"/>
    <property type="molecule type" value="Genomic_DNA"/>
</dbReference>
<proteinExistence type="predicted"/>
<organism evidence="1 2">
    <name type="scientific">Gemmata massiliana</name>
    <dbReference type="NCBI Taxonomy" id="1210884"/>
    <lineage>
        <taxon>Bacteria</taxon>
        <taxon>Pseudomonadati</taxon>
        <taxon>Planctomycetota</taxon>
        <taxon>Planctomycetia</taxon>
        <taxon>Gemmatales</taxon>
        <taxon>Gemmataceae</taxon>
        <taxon>Gemmata</taxon>
    </lineage>
</organism>
<dbReference type="KEGG" id="gms:SOIL9_25620"/>
<keyword evidence="2" id="KW-1185">Reference proteome</keyword>
<reference evidence="1 2" key="1">
    <citation type="submission" date="2019-05" db="EMBL/GenBank/DDBJ databases">
        <authorList>
            <consortium name="Science for Life Laboratories"/>
        </authorList>
    </citation>
    <scope>NUCLEOTIDE SEQUENCE [LARGE SCALE GENOMIC DNA]</scope>
    <source>
        <strain evidence="1">Soil9</strain>
    </source>
</reference>